<dbReference type="RefSeq" id="WP_089383563.1">
    <property type="nucleotide sequence ID" value="NZ_FZNQ01000002.1"/>
</dbReference>
<reference evidence="3 4" key="1">
    <citation type="submission" date="2017-06" db="EMBL/GenBank/DDBJ databases">
        <authorList>
            <person name="Kim H.J."/>
            <person name="Triplett B.A."/>
        </authorList>
    </citation>
    <scope>NUCLEOTIDE SEQUENCE [LARGE SCALE GENOMIC DNA]</scope>
    <source>
        <strain evidence="3 4">DSM 8800</strain>
    </source>
</reference>
<dbReference type="GO" id="GO:0005737">
    <property type="term" value="C:cytoplasm"/>
    <property type="evidence" value="ECO:0007669"/>
    <property type="project" value="TreeGrafter"/>
</dbReference>
<dbReference type="PANTHER" id="PTHR30575:SF3">
    <property type="entry name" value="PEPTIDASE M20 DIMERISATION DOMAIN-CONTAINING PROTEIN"/>
    <property type="match status" value="1"/>
</dbReference>
<dbReference type="Pfam" id="PF01546">
    <property type="entry name" value="Peptidase_M20"/>
    <property type="match status" value="1"/>
</dbReference>
<gene>
    <name evidence="3" type="ORF">SAMN06264855_102106</name>
</gene>
<evidence type="ECO:0000256" key="1">
    <source>
        <dbReference type="PIRSR" id="PIRSR005962-1"/>
    </source>
</evidence>
<dbReference type="SUPFAM" id="SSF55031">
    <property type="entry name" value="Bacterial exopeptidase dimerisation domain"/>
    <property type="match status" value="1"/>
</dbReference>
<keyword evidence="1" id="KW-0479">Metal-binding</keyword>
<dbReference type="PIRSF" id="PIRSF005962">
    <property type="entry name" value="Pept_M20D_amidohydro"/>
    <property type="match status" value="1"/>
</dbReference>
<dbReference type="InterPro" id="IPR002933">
    <property type="entry name" value="Peptidase_M20"/>
</dbReference>
<feature type="binding site" evidence="1">
    <location>
        <position position="142"/>
    </location>
    <ligand>
        <name>Mn(2+)</name>
        <dbReference type="ChEBI" id="CHEBI:29035"/>
        <label>2</label>
    </ligand>
</feature>
<dbReference type="InterPro" id="IPR052030">
    <property type="entry name" value="Peptidase_M20/M20A_hydrolases"/>
</dbReference>
<dbReference type="GO" id="GO:0046657">
    <property type="term" value="P:folic acid catabolic process"/>
    <property type="evidence" value="ECO:0007669"/>
    <property type="project" value="TreeGrafter"/>
</dbReference>
<accession>A0A238V8Q9</accession>
<dbReference type="SUPFAM" id="SSF53187">
    <property type="entry name" value="Zn-dependent exopeptidases"/>
    <property type="match status" value="1"/>
</dbReference>
<name>A0A238V8Q9_HALVU</name>
<keyword evidence="1" id="KW-0464">Manganese</keyword>
<dbReference type="Pfam" id="PF07687">
    <property type="entry name" value="M20_dimer"/>
    <property type="match status" value="1"/>
</dbReference>
<sequence>MSHDVRTRLSAIRREFHRHPEPSWCEIQTTARIVEELSRIGVDRVAIGRDALASDHRMAVPSEETLAEWHDRAAAAGVDDDVLAATADGHTGCVAVVELGEGPTVGLRVDMDAVSMVESDEPGHRPADEGFRSETAGYMHACGHDAHAAIGLGVVEAVKASDFSGTFKCFFQPAEEVAGGGKPMAESGHVDDVEYLFACHLGLGYPTGTVVASATEPLAMAHLTATFEGAAAHAGKDPSGGTNAMQAMATGVQNAYGIARHGDGMTRVNFGRVAGGSASNVIAEEITLDGEVRGETTALMEYTRSELERILYAAAEVHGCDVVIRRISESIRVDSDPVLGALVADVARGVDGVDSVVPEAPLGASEDVTFLMKHVHDRGGRAAYVIVGGDHPTSHQTPTFDVDERSLGVAVELLSSAIVNVGANRP</sequence>
<dbReference type="GO" id="GO:0046872">
    <property type="term" value="F:metal ion binding"/>
    <property type="evidence" value="ECO:0007669"/>
    <property type="project" value="UniProtKB-KW"/>
</dbReference>
<dbReference type="InterPro" id="IPR017439">
    <property type="entry name" value="Amidohydrolase"/>
</dbReference>
<keyword evidence="4" id="KW-1185">Reference proteome</keyword>
<dbReference type="Proteomes" id="UP000198397">
    <property type="component" value="Unassembled WGS sequence"/>
</dbReference>
<dbReference type="InterPro" id="IPR011650">
    <property type="entry name" value="Peptidase_M20_dimer"/>
</dbReference>
<dbReference type="GO" id="GO:0016805">
    <property type="term" value="F:dipeptidase activity"/>
    <property type="evidence" value="ECO:0007669"/>
    <property type="project" value="TreeGrafter"/>
</dbReference>
<dbReference type="AlphaFoldDB" id="A0A238V8Q9"/>
<protein>
    <submittedName>
        <fullName evidence="3">Aminobenzoyl-glutamate utilization protein A</fullName>
    </submittedName>
</protein>
<dbReference type="NCBIfam" id="TIGR01891">
    <property type="entry name" value="amidohydrolases"/>
    <property type="match status" value="1"/>
</dbReference>
<dbReference type="Gene3D" id="3.40.630.10">
    <property type="entry name" value="Zn peptidases"/>
    <property type="match status" value="2"/>
</dbReference>
<organism evidence="3 4">
    <name type="scientific">Halorubrum vacuolatum</name>
    <name type="common">Natronobacterium vacuolatum</name>
    <dbReference type="NCBI Taxonomy" id="63740"/>
    <lineage>
        <taxon>Archaea</taxon>
        <taxon>Methanobacteriati</taxon>
        <taxon>Methanobacteriota</taxon>
        <taxon>Stenosarchaea group</taxon>
        <taxon>Halobacteria</taxon>
        <taxon>Halobacteriales</taxon>
        <taxon>Haloferacaceae</taxon>
        <taxon>Halorubrum</taxon>
    </lineage>
</organism>
<dbReference type="OrthoDB" id="247417at2157"/>
<evidence type="ECO:0000313" key="4">
    <source>
        <dbReference type="Proteomes" id="UP000198397"/>
    </source>
</evidence>
<feature type="domain" description="Peptidase M20 dimerisation" evidence="2">
    <location>
        <begin position="221"/>
        <end position="315"/>
    </location>
</feature>
<dbReference type="GO" id="GO:0071713">
    <property type="term" value="F:para-aminobenzoyl-glutamate hydrolase activity"/>
    <property type="evidence" value="ECO:0007669"/>
    <property type="project" value="TreeGrafter"/>
</dbReference>
<feature type="binding site" evidence="1">
    <location>
        <position position="176"/>
    </location>
    <ligand>
        <name>Mn(2+)</name>
        <dbReference type="ChEBI" id="CHEBI:29035"/>
        <label>2</label>
    </ligand>
</feature>
<evidence type="ECO:0000259" key="2">
    <source>
        <dbReference type="Pfam" id="PF07687"/>
    </source>
</evidence>
<evidence type="ECO:0000313" key="3">
    <source>
        <dbReference type="EMBL" id="SNR30795.1"/>
    </source>
</evidence>
<dbReference type="PANTHER" id="PTHR30575">
    <property type="entry name" value="PEPTIDASE M20"/>
    <property type="match status" value="1"/>
</dbReference>
<proteinExistence type="predicted"/>
<comment type="cofactor">
    <cofactor evidence="1">
        <name>Mn(2+)</name>
        <dbReference type="ChEBI" id="CHEBI:29035"/>
    </cofactor>
    <text evidence="1">The Mn(2+) ion enhances activity.</text>
</comment>
<dbReference type="EMBL" id="FZNQ01000002">
    <property type="protein sequence ID" value="SNR30795.1"/>
    <property type="molecule type" value="Genomic_DNA"/>
</dbReference>
<dbReference type="InterPro" id="IPR036264">
    <property type="entry name" value="Bact_exopeptidase_dim_dom"/>
</dbReference>
<feature type="binding site" evidence="1">
    <location>
        <position position="200"/>
    </location>
    <ligand>
        <name>Mn(2+)</name>
        <dbReference type="ChEBI" id="CHEBI:29035"/>
        <label>2</label>
    </ligand>
</feature>
<feature type="binding site" evidence="1">
    <location>
        <position position="144"/>
    </location>
    <ligand>
        <name>Mn(2+)</name>
        <dbReference type="ChEBI" id="CHEBI:29035"/>
        <label>2</label>
    </ligand>
</feature>